<dbReference type="SUPFAM" id="SSF53448">
    <property type="entry name" value="Nucleotide-diphospho-sugar transferases"/>
    <property type="match status" value="1"/>
</dbReference>
<protein>
    <submittedName>
        <fullName evidence="2">Sugar phosphate nucleotidyltransferase</fullName>
    </submittedName>
</protein>
<accession>A0ABW5DZS5</accession>
<dbReference type="Pfam" id="PF00483">
    <property type="entry name" value="NTP_transferase"/>
    <property type="match status" value="1"/>
</dbReference>
<dbReference type="Proteomes" id="UP001597297">
    <property type="component" value="Unassembled WGS sequence"/>
</dbReference>
<evidence type="ECO:0000259" key="1">
    <source>
        <dbReference type="Pfam" id="PF00483"/>
    </source>
</evidence>
<comment type="caution">
    <text evidence="2">The sequence shown here is derived from an EMBL/GenBank/DDBJ whole genome shotgun (WGS) entry which is preliminary data.</text>
</comment>
<gene>
    <name evidence="2" type="ORF">ACFSQZ_03835</name>
</gene>
<dbReference type="EMBL" id="JBHUJC010000011">
    <property type="protein sequence ID" value="MFD2275591.1"/>
    <property type="molecule type" value="Genomic_DNA"/>
</dbReference>
<dbReference type="InterPro" id="IPR005835">
    <property type="entry name" value="NTP_transferase_dom"/>
</dbReference>
<evidence type="ECO:0000313" key="3">
    <source>
        <dbReference type="Proteomes" id="UP001597297"/>
    </source>
</evidence>
<dbReference type="CDD" id="cd06422">
    <property type="entry name" value="NTP_transferase_like_1"/>
    <property type="match status" value="1"/>
</dbReference>
<dbReference type="PANTHER" id="PTHR22572">
    <property type="entry name" value="SUGAR-1-PHOSPHATE GUANYL TRANSFERASE"/>
    <property type="match status" value="1"/>
</dbReference>
<organism evidence="2 3">
    <name type="scientific">Rubritalea spongiae</name>
    <dbReference type="NCBI Taxonomy" id="430797"/>
    <lineage>
        <taxon>Bacteria</taxon>
        <taxon>Pseudomonadati</taxon>
        <taxon>Verrucomicrobiota</taxon>
        <taxon>Verrucomicrobiia</taxon>
        <taxon>Verrucomicrobiales</taxon>
        <taxon>Rubritaleaceae</taxon>
        <taxon>Rubritalea</taxon>
    </lineage>
</organism>
<name>A0ABW5DZS5_9BACT</name>
<dbReference type="InterPro" id="IPR050486">
    <property type="entry name" value="Mannose-1P_guanyltransferase"/>
</dbReference>
<sequence>MSDLHKAFILGAGLGTRLRPLTESVPKPLIPFKHEPFAHHVLRHCQSAGIDSFAINTHYQAACWEQSFPNKKFEKSFIELFHEPVLLETGGGIKNIESWIGSDPILVYNGDILTDLDLGALIETHKNSNNTATLALFSEGPMRNVAVEEDKIIDMRHSLGIHPGTHQFTGIYIIEPEILDLIPANEKISIVPAFLELAKQGRLGAHIADGASWQDLGTREEYVSAHFNNINGTPKIHPTAKVAADCHIEDSFIGPDSVIEAGSHLRNTIVWPGARVAANSILSDCVVRESARGTHSHKDL</sequence>
<reference evidence="3" key="1">
    <citation type="journal article" date="2019" name="Int. J. Syst. Evol. Microbiol.">
        <title>The Global Catalogue of Microorganisms (GCM) 10K type strain sequencing project: providing services to taxonomists for standard genome sequencing and annotation.</title>
        <authorList>
            <consortium name="The Broad Institute Genomics Platform"/>
            <consortium name="The Broad Institute Genome Sequencing Center for Infectious Disease"/>
            <person name="Wu L."/>
            <person name="Ma J."/>
        </authorList>
    </citation>
    <scope>NUCLEOTIDE SEQUENCE [LARGE SCALE GENOMIC DNA]</scope>
    <source>
        <strain evidence="3">JCM 16545</strain>
    </source>
</reference>
<proteinExistence type="predicted"/>
<dbReference type="Gene3D" id="2.160.10.10">
    <property type="entry name" value="Hexapeptide repeat proteins"/>
    <property type="match status" value="1"/>
</dbReference>
<feature type="domain" description="Nucleotidyl transferase" evidence="1">
    <location>
        <begin position="6"/>
        <end position="226"/>
    </location>
</feature>
<dbReference type="Gene3D" id="3.90.550.10">
    <property type="entry name" value="Spore Coat Polysaccharide Biosynthesis Protein SpsA, Chain A"/>
    <property type="match status" value="1"/>
</dbReference>
<dbReference type="RefSeq" id="WP_377094731.1">
    <property type="nucleotide sequence ID" value="NZ_JBHSJM010000001.1"/>
</dbReference>
<evidence type="ECO:0000313" key="2">
    <source>
        <dbReference type="EMBL" id="MFD2275591.1"/>
    </source>
</evidence>
<keyword evidence="3" id="KW-1185">Reference proteome</keyword>
<dbReference type="InterPro" id="IPR029044">
    <property type="entry name" value="Nucleotide-diphossugar_trans"/>
</dbReference>